<protein>
    <submittedName>
        <fullName evidence="1">Uncharacterized protein</fullName>
    </submittedName>
</protein>
<proteinExistence type="predicted"/>
<name>A0A0E9URF1_ANGAN</name>
<accession>A0A0E9URF1</accession>
<dbReference type="AlphaFoldDB" id="A0A0E9URF1"/>
<sequence>MCNAAHEFTGCAQSIMLNQAS</sequence>
<evidence type="ECO:0000313" key="1">
    <source>
        <dbReference type="EMBL" id="JAH67765.1"/>
    </source>
</evidence>
<reference evidence="1" key="1">
    <citation type="submission" date="2014-11" db="EMBL/GenBank/DDBJ databases">
        <authorList>
            <person name="Amaro Gonzalez C."/>
        </authorList>
    </citation>
    <scope>NUCLEOTIDE SEQUENCE</scope>
</reference>
<reference evidence="1" key="2">
    <citation type="journal article" date="2015" name="Fish Shellfish Immunol.">
        <title>Early steps in the European eel (Anguilla anguilla)-Vibrio vulnificus interaction in the gills: Role of the RtxA13 toxin.</title>
        <authorList>
            <person name="Callol A."/>
            <person name="Pajuelo D."/>
            <person name="Ebbesson L."/>
            <person name="Teles M."/>
            <person name="MacKenzie S."/>
            <person name="Amaro C."/>
        </authorList>
    </citation>
    <scope>NUCLEOTIDE SEQUENCE</scope>
</reference>
<organism evidence="1">
    <name type="scientific">Anguilla anguilla</name>
    <name type="common">European freshwater eel</name>
    <name type="synonym">Muraena anguilla</name>
    <dbReference type="NCBI Taxonomy" id="7936"/>
    <lineage>
        <taxon>Eukaryota</taxon>
        <taxon>Metazoa</taxon>
        <taxon>Chordata</taxon>
        <taxon>Craniata</taxon>
        <taxon>Vertebrata</taxon>
        <taxon>Euteleostomi</taxon>
        <taxon>Actinopterygii</taxon>
        <taxon>Neopterygii</taxon>
        <taxon>Teleostei</taxon>
        <taxon>Anguilliformes</taxon>
        <taxon>Anguillidae</taxon>
        <taxon>Anguilla</taxon>
    </lineage>
</organism>
<dbReference type="EMBL" id="GBXM01040812">
    <property type="protein sequence ID" value="JAH67765.1"/>
    <property type="molecule type" value="Transcribed_RNA"/>
</dbReference>